<evidence type="ECO:0000313" key="2">
    <source>
        <dbReference type="Proteomes" id="UP000814033"/>
    </source>
</evidence>
<name>A0ACB8RMF1_9AGAM</name>
<reference evidence="1" key="1">
    <citation type="submission" date="2021-02" db="EMBL/GenBank/DDBJ databases">
        <authorList>
            <consortium name="DOE Joint Genome Institute"/>
            <person name="Ahrendt S."/>
            <person name="Looney B.P."/>
            <person name="Miyauchi S."/>
            <person name="Morin E."/>
            <person name="Drula E."/>
            <person name="Courty P.E."/>
            <person name="Chicoki N."/>
            <person name="Fauchery L."/>
            <person name="Kohler A."/>
            <person name="Kuo A."/>
            <person name="Labutti K."/>
            <person name="Pangilinan J."/>
            <person name="Lipzen A."/>
            <person name="Riley R."/>
            <person name="Andreopoulos W."/>
            <person name="He G."/>
            <person name="Johnson J."/>
            <person name="Barry K.W."/>
            <person name="Grigoriev I.V."/>
            <person name="Nagy L."/>
            <person name="Hibbett D."/>
            <person name="Henrissat B."/>
            <person name="Matheny P.B."/>
            <person name="Labbe J."/>
            <person name="Martin F."/>
        </authorList>
    </citation>
    <scope>NUCLEOTIDE SEQUENCE</scope>
    <source>
        <strain evidence="1">FP105234-sp</strain>
    </source>
</reference>
<dbReference type="Proteomes" id="UP000814033">
    <property type="component" value="Unassembled WGS sequence"/>
</dbReference>
<protein>
    <submittedName>
        <fullName evidence="1">Uncharacterized protein</fullName>
    </submittedName>
</protein>
<accession>A0ACB8RMF1</accession>
<gene>
    <name evidence="1" type="ORF">FA95DRAFT_1583388</name>
</gene>
<dbReference type="EMBL" id="MU275955">
    <property type="protein sequence ID" value="KAI0045288.1"/>
    <property type="molecule type" value="Genomic_DNA"/>
</dbReference>
<comment type="caution">
    <text evidence="1">The sequence shown here is derived from an EMBL/GenBank/DDBJ whole genome shotgun (WGS) entry which is preliminary data.</text>
</comment>
<evidence type="ECO:0000313" key="1">
    <source>
        <dbReference type="EMBL" id="KAI0045288.1"/>
    </source>
</evidence>
<organism evidence="1 2">
    <name type="scientific">Auriscalpium vulgare</name>
    <dbReference type="NCBI Taxonomy" id="40419"/>
    <lineage>
        <taxon>Eukaryota</taxon>
        <taxon>Fungi</taxon>
        <taxon>Dikarya</taxon>
        <taxon>Basidiomycota</taxon>
        <taxon>Agaricomycotina</taxon>
        <taxon>Agaricomycetes</taxon>
        <taxon>Russulales</taxon>
        <taxon>Auriscalpiaceae</taxon>
        <taxon>Auriscalpium</taxon>
    </lineage>
</organism>
<reference evidence="1" key="2">
    <citation type="journal article" date="2022" name="New Phytol.">
        <title>Evolutionary transition to the ectomycorrhizal habit in the genomes of a hyperdiverse lineage of mushroom-forming fungi.</title>
        <authorList>
            <person name="Looney B."/>
            <person name="Miyauchi S."/>
            <person name="Morin E."/>
            <person name="Drula E."/>
            <person name="Courty P.E."/>
            <person name="Kohler A."/>
            <person name="Kuo A."/>
            <person name="LaButti K."/>
            <person name="Pangilinan J."/>
            <person name="Lipzen A."/>
            <person name="Riley R."/>
            <person name="Andreopoulos W."/>
            <person name="He G."/>
            <person name="Johnson J."/>
            <person name="Nolan M."/>
            <person name="Tritt A."/>
            <person name="Barry K.W."/>
            <person name="Grigoriev I.V."/>
            <person name="Nagy L.G."/>
            <person name="Hibbett D."/>
            <person name="Henrissat B."/>
            <person name="Matheny P.B."/>
            <person name="Labbe J."/>
            <person name="Martin F.M."/>
        </authorList>
    </citation>
    <scope>NUCLEOTIDE SEQUENCE</scope>
    <source>
        <strain evidence="1">FP105234-sp</strain>
    </source>
</reference>
<sequence length="331" mass="37650">MGELTCQICFTLFYEPVTTPCQHTFCSKCVLRSLDHNNQCPACRQDLSGFAYFQDQPHNKTVLSIILHAFPDAYNERKELLEAEEREGRLDTPIFVAQLSFPGMPTFLHFFEPRYRLMLRRCLESPNPCFGMVMPPKPTHHGQGNDFGTMLEIRSVRMLPDGRSLVETFGTYRFRVIERGVLDGYMVGRIERIDDYPEQLEVAEAIAEPSTALSALLDSVDPMAAGPSTSVPVNPVVEATQRLMGVCHDFLEQVREGAAPWVVQRLNRECGPMPSDPANFSFWMAMVLPIDSIEKARLLPIKTPLLRLRLVVYWIEQLNSNWWFTAGCIIC</sequence>
<proteinExistence type="predicted"/>
<keyword evidence="2" id="KW-1185">Reference proteome</keyword>